<reference evidence="1 2" key="1">
    <citation type="journal article" date="2004" name="Proc. Natl. Acad. Sci. U.S.A.">
        <title>Insights into the evolution of Yersinia pestis through whole-genome comparison with Yersinia pseudotuberculosis.</title>
        <authorList>
            <person name="Chain P.S.G."/>
            <person name="Carniel E."/>
            <person name="Larimer F.W."/>
            <person name="Lamerdin J."/>
            <person name="Stoutland P.O."/>
            <person name="Regala W.M."/>
            <person name="Georgescu A.M."/>
            <person name="Vergez L.M."/>
            <person name="Land M.L."/>
            <person name="Motin V.L."/>
            <person name="Brubaker R.R."/>
            <person name="Fowler J."/>
            <person name="Hinnebusch J."/>
            <person name="Marceau M."/>
            <person name="Medigue C."/>
            <person name="Simonet M."/>
            <person name="Chenal-Francisque V."/>
            <person name="Souza B."/>
            <person name="Dacheux D."/>
            <person name="Elliott J.M."/>
            <person name="Derbise A."/>
            <person name="Hauser L.J."/>
            <person name="Garcia E."/>
        </authorList>
    </citation>
    <scope>NUCLEOTIDE SEQUENCE [LARGE SCALE GENOMIC DNA]</scope>
    <source>
        <strain evidence="2">IP32953</strain>
    </source>
</reference>
<dbReference type="Proteomes" id="UP000001011">
    <property type="component" value="Chromosome"/>
</dbReference>
<dbReference type="Gene3D" id="3.30.420.10">
    <property type="entry name" value="Ribonuclease H-like superfamily/Ribonuclease H"/>
    <property type="match status" value="1"/>
</dbReference>
<gene>
    <name evidence="1" type="ordered locus">YPTB1891</name>
</gene>
<accession>Q66B83</accession>
<evidence type="ECO:0000313" key="2">
    <source>
        <dbReference type="Proteomes" id="UP000001011"/>
    </source>
</evidence>
<dbReference type="PANTHER" id="PTHR33609">
    <property type="entry name" value="LOW CALCIUM RESPONSE LOCUS PROTEIN S"/>
    <property type="match status" value="1"/>
</dbReference>
<dbReference type="KEGG" id="yps:YPTB1891"/>
<dbReference type="KEGG" id="ypo:BZ17_580"/>
<dbReference type="EMBL" id="BX936398">
    <property type="protein sequence ID" value="CAH21129.1"/>
    <property type="molecule type" value="Genomic_DNA"/>
</dbReference>
<dbReference type="PATRIC" id="fig|273123.14.peg.626"/>
<dbReference type="GO" id="GO:0004803">
    <property type="term" value="F:transposase activity"/>
    <property type="evidence" value="ECO:0007669"/>
    <property type="project" value="InterPro"/>
</dbReference>
<dbReference type="GO" id="GO:0006313">
    <property type="term" value="P:DNA transposition"/>
    <property type="evidence" value="ECO:0007669"/>
    <property type="project" value="InterPro"/>
</dbReference>
<evidence type="ECO:0000313" key="1">
    <source>
        <dbReference type="EMBL" id="CAH21129.1"/>
    </source>
</evidence>
<dbReference type="AlphaFoldDB" id="Q66B83"/>
<proteinExistence type="predicted"/>
<dbReference type="GO" id="GO:0003677">
    <property type="term" value="F:DNA binding"/>
    <property type="evidence" value="ECO:0007669"/>
    <property type="project" value="InterPro"/>
</dbReference>
<dbReference type="InterPro" id="IPR002514">
    <property type="entry name" value="Transposase_8"/>
</dbReference>
<sequence length="100" mass="11700">MKKARFTETQILRVLKEVEGGRHVKDVCRENGVSEASYYNCTCKIALGLYQYTSADDCTRYRVLRLYHRRTASNTLDFIDCVTEERLFPIQRIQTDRGKS</sequence>
<dbReference type="Pfam" id="PF01527">
    <property type="entry name" value="HTH_Tnp_1"/>
    <property type="match status" value="1"/>
</dbReference>
<protein>
    <submittedName>
        <fullName evidence="1">Weak similarity to Vibrio transposase</fullName>
    </submittedName>
</protein>
<organism evidence="1 2">
    <name type="scientific">Yersinia pseudotuberculosis serotype I (strain IP32953)</name>
    <dbReference type="NCBI Taxonomy" id="273123"/>
    <lineage>
        <taxon>Bacteria</taxon>
        <taxon>Pseudomonadati</taxon>
        <taxon>Pseudomonadota</taxon>
        <taxon>Gammaproteobacteria</taxon>
        <taxon>Enterobacterales</taxon>
        <taxon>Yersiniaceae</taxon>
        <taxon>Yersinia</taxon>
    </lineage>
</organism>
<name>Q66B83_YERPS</name>
<dbReference type="InterPro" id="IPR052546">
    <property type="entry name" value="Transposase_8_domain"/>
</dbReference>
<dbReference type="PANTHER" id="PTHR33609:SF5">
    <property type="entry name" value="LOW CALCIUM RESPONSE LOCUS PROTEIN S"/>
    <property type="match status" value="1"/>
</dbReference>
<dbReference type="InterPro" id="IPR036397">
    <property type="entry name" value="RNaseH_sf"/>
</dbReference>